<dbReference type="EMBL" id="BRXW01000008">
    <property type="protein sequence ID" value="GMH99318.1"/>
    <property type="molecule type" value="Genomic_DNA"/>
</dbReference>
<organism evidence="2 3">
    <name type="scientific">Triparma laevis f. longispina</name>
    <dbReference type="NCBI Taxonomy" id="1714387"/>
    <lineage>
        <taxon>Eukaryota</taxon>
        <taxon>Sar</taxon>
        <taxon>Stramenopiles</taxon>
        <taxon>Ochrophyta</taxon>
        <taxon>Bolidophyceae</taxon>
        <taxon>Parmales</taxon>
        <taxon>Triparmaceae</taxon>
        <taxon>Triparma</taxon>
    </lineage>
</organism>
<name>A0A9W7F172_9STRA</name>
<keyword evidence="3" id="KW-1185">Reference proteome</keyword>
<evidence type="ECO:0000313" key="3">
    <source>
        <dbReference type="Proteomes" id="UP001165122"/>
    </source>
</evidence>
<gene>
    <name evidence="2" type="ORF">TrLO_g8388</name>
</gene>
<evidence type="ECO:0000313" key="2">
    <source>
        <dbReference type="EMBL" id="GMH99318.1"/>
    </source>
</evidence>
<evidence type="ECO:0000256" key="1">
    <source>
        <dbReference type="SAM" id="SignalP"/>
    </source>
</evidence>
<dbReference type="AlphaFoldDB" id="A0A9W7F172"/>
<accession>A0A9W7F172</accession>
<comment type="caution">
    <text evidence="2">The sequence shown here is derived from an EMBL/GenBank/DDBJ whole genome shotgun (WGS) entry which is preliminary data.</text>
</comment>
<feature type="signal peptide" evidence="1">
    <location>
        <begin position="1"/>
        <end position="20"/>
    </location>
</feature>
<protein>
    <submittedName>
        <fullName evidence="2">Uncharacterized protein</fullName>
    </submittedName>
</protein>
<dbReference type="OrthoDB" id="201809at2759"/>
<reference evidence="3" key="1">
    <citation type="journal article" date="2023" name="Commun. Biol.">
        <title>Genome analysis of Parmales, the sister group of diatoms, reveals the evolutionary specialization of diatoms from phago-mixotrophs to photoautotrophs.</title>
        <authorList>
            <person name="Ban H."/>
            <person name="Sato S."/>
            <person name="Yoshikawa S."/>
            <person name="Yamada K."/>
            <person name="Nakamura Y."/>
            <person name="Ichinomiya M."/>
            <person name="Sato N."/>
            <person name="Blanc-Mathieu R."/>
            <person name="Endo H."/>
            <person name="Kuwata A."/>
            <person name="Ogata H."/>
        </authorList>
    </citation>
    <scope>NUCLEOTIDE SEQUENCE [LARGE SCALE GENOMIC DNA]</scope>
    <source>
        <strain evidence="3">NIES 3700</strain>
    </source>
</reference>
<keyword evidence="1" id="KW-0732">Signal</keyword>
<feature type="chain" id="PRO_5040953733" evidence="1">
    <location>
        <begin position="21"/>
        <end position="207"/>
    </location>
</feature>
<sequence>MLRLLLLITSVSAFAPATFGILRPSSLHAADPMQKPLTPTDYMAVGLACCFAMNDNGKLNEAWIFEPLTAGSLETIEHGIETSYKQVMALAAEDFFEGDLNEPTGIKIQNLQALGEGYEVSLCDNVIERSLAASRTFRRREEAKSLEFNEMSDEYNFSVERKRILNHVVEVNDADNVKQDMSIDVYGREEEGEGEDLKNQIEALEAA</sequence>
<proteinExistence type="predicted"/>
<dbReference type="Proteomes" id="UP001165122">
    <property type="component" value="Unassembled WGS sequence"/>
</dbReference>